<protein>
    <submittedName>
        <fullName evidence="1">Uncharacterized protein</fullName>
    </submittedName>
</protein>
<keyword evidence="2" id="KW-1185">Reference proteome</keyword>
<comment type="caution">
    <text evidence="1">The sequence shown here is derived from an EMBL/GenBank/DDBJ whole genome shotgun (WGS) entry which is preliminary data.</text>
</comment>
<evidence type="ECO:0000313" key="2">
    <source>
        <dbReference type="Proteomes" id="UP000189376"/>
    </source>
</evidence>
<reference evidence="1 2" key="1">
    <citation type="submission" date="2015-07" db="EMBL/GenBank/DDBJ databases">
        <title>Acinetobacter yuneri, a novel member of Acinetobacter calcoaceticus-Acinetobacter baumannii complex isolated from clinical specimen.</title>
        <authorList>
            <person name="Yu Y."/>
        </authorList>
    </citation>
    <scope>NUCLEOTIDE SEQUENCE [LARGE SCALE GENOMIC DNA]</scope>
    <source>
        <strain evidence="1 2">A362</strain>
    </source>
</reference>
<organism evidence="1 2">
    <name type="scientific">Acinetobacter genomosp. 33YU</name>
    <dbReference type="NCBI Taxonomy" id="1675530"/>
    <lineage>
        <taxon>Bacteria</taxon>
        <taxon>Pseudomonadati</taxon>
        <taxon>Pseudomonadota</taxon>
        <taxon>Gammaproteobacteria</taxon>
        <taxon>Moraxellales</taxon>
        <taxon>Moraxellaceae</taxon>
        <taxon>Acinetobacter</taxon>
    </lineage>
</organism>
<proteinExistence type="predicted"/>
<dbReference type="AlphaFoldDB" id="A0A1V2V260"/>
<gene>
    <name evidence="1" type="ORF">AC058_01115</name>
</gene>
<name>A0A1V2V260_9GAMM</name>
<dbReference type="Proteomes" id="UP000189376">
    <property type="component" value="Unassembled WGS sequence"/>
</dbReference>
<sequence>MKFLNKPIDIIEVSRLLEDEIFEYWIEPKYIVGFNKDELKKHAEKRFLERHDNLDFERALDIDEIITEYLIGCLSKDAFLNLEKEVKFLNCNNVIDAARYMINELGSSTVCYNYTTFSRYLINESNVNNIFKEIYKYFEEENNTHLKNIWRIFNIELLAYNLNDLSDINMVSYNSMVNFKSKNTYMY</sequence>
<dbReference type="RefSeq" id="WP_077168268.1">
    <property type="nucleotide sequence ID" value="NZ_LFZS01000001.1"/>
</dbReference>
<evidence type="ECO:0000313" key="1">
    <source>
        <dbReference type="EMBL" id="ONN56285.1"/>
    </source>
</evidence>
<accession>A0A1V2V260</accession>
<dbReference type="EMBL" id="LFZS01000001">
    <property type="protein sequence ID" value="ONN56285.1"/>
    <property type="molecule type" value="Genomic_DNA"/>
</dbReference>